<comment type="caution">
    <text evidence="1">The sequence shown here is derived from an EMBL/GenBank/DDBJ whole genome shotgun (WGS) entry which is preliminary data.</text>
</comment>
<dbReference type="RefSeq" id="WP_064761968.1">
    <property type="nucleotide sequence ID" value="NZ_CP056208.1"/>
</dbReference>
<sequence>MKRKSFSANVKWSWLALSVALMAPTVVQATAKTAVEAKNCQSENNTCPYPFDLYKTDPAYKKSFDETMNQNGLPAMLDEMNGPAGPMEPVKIDGKVYLKGFMCEDGNCGNHNLTFLYQPDLHNFVGFYSNGKDGQWVNTPSDGELKVLRALVNGTAEPTHTPTATTTSNDAPPANTIWEFTGGNGDTLWNMCGGKHNSCVIVGNTKHVAAVLNHKSASGCSLGDFYIIDRDDRSWQQRDTGTCSPNAWVRKGSIKGGQYLSVDIGVGDETVIQYPIGYWSDMKEFSGPNRPSWEKAKQAAKQ</sequence>
<dbReference type="Gene3D" id="3.40.1420.10">
    <property type="entry name" value="Inhibitor of vertebrate lysozyme"/>
    <property type="match status" value="1"/>
</dbReference>
<dbReference type="AlphaFoldDB" id="A0A8H9UMJ3"/>
<dbReference type="Proteomes" id="UP000855471">
    <property type="component" value="Unassembled WGS sequence"/>
</dbReference>
<dbReference type="Pfam" id="PF08816">
    <property type="entry name" value="Ivy"/>
    <property type="match status" value="1"/>
</dbReference>
<dbReference type="InterPro" id="IPR036501">
    <property type="entry name" value="Inhibitor_vert_lysozyme_sf"/>
</dbReference>
<accession>A0A8H9UMJ3</accession>
<gene>
    <name evidence="1" type="ORF">I9Y29_003054</name>
</gene>
<protein>
    <submittedName>
        <fullName evidence="1">Uncharacterized protein</fullName>
    </submittedName>
</protein>
<organism evidence="1">
    <name type="scientific">Citrobacter freundii</name>
    <dbReference type="NCBI Taxonomy" id="546"/>
    <lineage>
        <taxon>Bacteria</taxon>
        <taxon>Pseudomonadati</taxon>
        <taxon>Pseudomonadota</taxon>
        <taxon>Gammaproteobacteria</taxon>
        <taxon>Enterobacterales</taxon>
        <taxon>Enterobacteriaceae</taxon>
        <taxon>Citrobacter</taxon>
        <taxon>Citrobacter freundii complex</taxon>
    </lineage>
</organism>
<dbReference type="EMBL" id="DACSXJ010000017">
    <property type="protein sequence ID" value="HAT3898608.1"/>
    <property type="molecule type" value="Genomic_DNA"/>
</dbReference>
<evidence type="ECO:0000313" key="1">
    <source>
        <dbReference type="EMBL" id="HAT3898608.1"/>
    </source>
</evidence>
<reference evidence="1" key="1">
    <citation type="journal article" date="2018" name="Genome Biol.">
        <title>SKESA: strategic k-mer extension for scrupulous assemblies.</title>
        <authorList>
            <person name="Souvorov A."/>
            <person name="Agarwala R."/>
            <person name="Lipman D.J."/>
        </authorList>
    </citation>
    <scope>NUCLEOTIDE SEQUENCE</scope>
    <source>
        <strain evidence="1">O50</strain>
    </source>
</reference>
<proteinExistence type="predicted"/>
<dbReference type="SUPFAM" id="SSF89872">
    <property type="entry name" value="Inhibitor of vertebrate lysozyme, Ivy"/>
    <property type="match status" value="1"/>
</dbReference>
<name>A0A8H9UMJ3_CITFR</name>
<reference evidence="1" key="2">
    <citation type="submission" date="2020-09" db="EMBL/GenBank/DDBJ databases">
        <authorList>
            <consortium name="NCBI Pathogen Detection Project"/>
        </authorList>
    </citation>
    <scope>NUCLEOTIDE SEQUENCE</scope>
    <source>
        <strain evidence="1">O50</strain>
    </source>
</reference>